<dbReference type="PANTHER" id="PTHR46557:SF1">
    <property type="entry name" value="SERINE_THREONINE-PROTEIN PHOSPHATASE 1 REGULATORY SUBUNIT 10"/>
    <property type="match status" value="1"/>
</dbReference>
<organism evidence="4">
    <name type="scientific">Medioppia subpectinata</name>
    <dbReference type="NCBI Taxonomy" id="1979941"/>
    <lineage>
        <taxon>Eukaryota</taxon>
        <taxon>Metazoa</taxon>
        <taxon>Ecdysozoa</taxon>
        <taxon>Arthropoda</taxon>
        <taxon>Chelicerata</taxon>
        <taxon>Arachnida</taxon>
        <taxon>Acari</taxon>
        <taxon>Acariformes</taxon>
        <taxon>Sarcoptiformes</taxon>
        <taxon>Oribatida</taxon>
        <taxon>Brachypylina</taxon>
        <taxon>Oppioidea</taxon>
        <taxon>Oppiidae</taxon>
        <taxon>Medioppia</taxon>
    </lineage>
</organism>
<dbReference type="PANTHER" id="PTHR46557">
    <property type="entry name" value="SERINE/THREONINE-PROTEIN PHOSPHATASE 1 REGULATORY SUBUNIT 10-RELATED"/>
    <property type="match status" value="1"/>
</dbReference>
<accession>A0A7R9PYF7</accession>
<evidence type="ECO:0000313" key="4">
    <source>
        <dbReference type="EMBL" id="CAD7625611.1"/>
    </source>
</evidence>
<feature type="domain" description="TFIIS N-terminal" evidence="3">
    <location>
        <begin position="66"/>
        <end position="140"/>
    </location>
</feature>
<dbReference type="GO" id="GO:0000785">
    <property type="term" value="C:chromatin"/>
    <property type="evidence" value="ECO:0007669"/>
    <property type="project" value="TreeGrafter"/>
</dbReference>
<dbReference type="EMBL" id="OC857763">
    <property type="protein sequence ID" value="CAD7625611.1"/>
    <property type="molecule type" value="Genomic_DNA"/>
</dbReference>
<feature type="region of interest" description="Disordered" evidence="2">
    <location>
        <begin position="598"/>
        <end position="638"/>
    </location>
</feature>
<dbReference type="InterPro" id="IPR017923">
    <property type="entry name" value="TFIIS_N"/>
</dbReference>
<evidence type="ECO:0000256" key="2">
    <source>
        <dbReference type="SAM" id="MobiDB-lite"/>
    </source>
</evidence>
<name>A0A7R9PYF7_9ACAR</name>
<dbReference type="GO" id="GO:0072357">
    <property type="term" value="C:PTW/PP1 phosphatase complex"/>
    <property type="evidence" value="ECO:0007669"/>
    <property type="project" value="TreeGrafter"/>
</dbReference>
<dbReference type="Proteomes" id="UP000759131">
    <property type="component" value="Unassembled WGS sequence"/>
</dbReference>
<feature type="compositionally biased region" description="Low complexity" evidence="2">
    <location>
        <begin position="363"/>
        <end position="374"/>
    </location>
</feature>
<evidence type="ECO:0000256" key="1">
    <source>
        <dbReference type="PROSITE-ProRule" id="PRU00649"/>
    </source>
</evidence>
<feature type="region of interest" description="Disordered" evidence="2">
    <location>
        <begin position="144"/>
        <end position="175"/>
    </location>
</feature>
<comment type="subcellular location">
    <subcellularLocation>
        <location evidence="1">Nucleus</location>
    </subcellularLocation>
</comment>
<dbReference type="SUPFAM" id="SSF47676">
    <property type="entry name" value="Conserved domain common to transcription factors TFIIS, elongin A, CRSP70"/>
    <property type="match status" value="1"/>
</dbReference>
<feature type="region of interest" description="Disordered" evidence="2">
    <location>
        <begin position="331"/>
        <end position="426"/>
    </location>
</feature>
<dbReference type="PROSITE" id="PS51319">
    <property type="entry name" value="TFIIS_N"/>
    <property type="match status" value="1"/>
</dbReference>
<keyword evidence="5" id="KW-1185">Reference proteome</keyword>
<dbReference type="OrthoDB" id="2138378at2759"/>
<evidence type="ECO:0000259" key="3">
    <source>
        <dbReference type="PROSITE" id="PS51319"/>
    </source>
</evidence>
<dbReference type="EMBL" id="CAJPIZ010003188">
    <property type="protein sequence ID" value="CAG2106041.1"/>
    <property type="molecule type" value="Genomic_DNA"/>
</dbReference>
<dbReference type="GO" id="GO:0005634">
    <property type="term" value="C:nucleus"/>
    <property type="evidence" value="ECO:0007669"/>
    <property type="project" value="UniProtKB-SubCell"/>
</dbReference>
<protein>
    <recommendedName>
        <fullName evidence="3">TFIIS N-terminal domain-containing protein</fullName>
    </recommendedName>
</protein>
<proteinExistence type="predicted"/>
<feature type="compositionally biased region" description="Polar residues" evidence="2">
    <location>
        <begin position="153"/>
        <end position="162"/>
    </location>
</feature>
<sequence>MVNPNQLLQAFAPLLTPSGGIKNANEVPRLSSLMKKFSRKLVSRCVYCNVLLATTPDVLEESGGWETIHLWIKSAKELGNKPFLDELLTLLLKLPMNVERLRENDSPKIIRKIAKQSDDPILAAKAKEVVDKWTKMIELASGLKEKGKRKSNESTNNVSKDTTIGGGSDPKKSKLNAKSLNNAIDYNSADSNSSAPLDALAADGLKLKAERTPRPSTAKVKPGKSRLGDLVSCGQTGPKLAKSRKESDKKSSTASNKVSNNANAEPLSSVTTTPAVSLPKPKALPVGGIKLIEPLSVAVPPTPPVPAPVVAPPPKPHVLQDSMSFMDALIAPTVSTTTKKKPRRTSSSTAGKEMPKEPSIIDTTTASASTTSPKASPPKPFSFYMDIIDEKVDNKVNESNNNSSEDNDAMDDEYKSDEQNDSVDDNEEEMNHMSVDITVPDIKVDTTLTFNASLWVDESGKRSIQAVKYFELDETERENVNRPAGSGGINDMKRYDMRHEAELMHHLKRGLSGSYDLSDLTDQNSSRSSSFGSWRLIPCDGDANLIEHGKDSKERAIQADRIRTTLQTFFTASQMPDSPQEPDAETYLETDVSKVIPLEDDNNPNNIHDYSNIDLPQPKTGEKLPPRMPDFQSTQPPHCMQTFLADREVSLPTKM</sequence>
<dbReference type="Gene3D" id="1.20.930.10">
    <property type="entry name" value="Conserved domain common to transcription factors TFIIS, elongin A, CRSP70"/>
    <property type="match status" value="1"/>
</dbReference>
<reference evidence="4" key="1">
    <citation type="submission" date="2020-11" db="EMBL/GenBank/DDBJ databases">
        <authorList>
            <person name="Tran Van P."/>
        </authorList>
    </citation>
    <scope>NUCLEOTIDE SEQUENCE</scope>
</reference>
<dbReference type="InterPro" id="IPR035441">
    <property type="entry name" value="TFIIS/LEDGF_dom_sf"/>
</dbReference>
<dbReference type="AlphaFoldDB" id="A0A7R9PYF7"/>
<gene>
    <name evidence="4" type="ORF">OSB1V03_LOCUS6044</name>
</gene>
<dbReference type="Pfam" id="PF08711">
    <property type="entry name" value="Med26"/>
    <property type="match status" value="1"/>
</dbReference>
<keyword evidence="1" id="KW-0539">Nucleus</keyword>
<feature type="region of interest" description="Disordered" evidence="2">
    <location>
        <begin position="206"/>
        <end position="283"/>
    </location>
</feature>
<evidence type="ECO:0000313" key="5">
    <source>
        <dbReference type="Proteomes" id="UP000759131"/>
    </source>
</evidence>
<dbReference type="GO" id="GO:0008157">
    <property type="term" value="F:protein phosphatase 1 binding"/>
    <property type="evidence" value="ECO:0007669"/>
    <property type="project" value="TreeGrafter"/>
</dbReference>
<feature type="compositionally biased region" description="Polar residues" evidence="2">
    <location>
        <begin position="252"/>
        <end position="275"/>
    </location>
</feature>